<dbReference type="AlphaFoldDB" id="A0A182V4U1"/>
<dbReference type="InterPro" id="IPR052728">
    <property type="entry name" value="O2_lipid_transport_reg"/>
</dbReference>
<name>A0A182V4U1_ANOME</name>
<feature type="transmembrane region" description="Helical" evidence="2">
    <location>
        <begin position="334"/>
        <end position="351"/>
    </location>
</feature>
<dbReference type="GO" id="GO:0016747">
    <property type="term" value="F:acyltransferase activity, transferring groups other than amino-acyl groups"/>
    <property type="evidence" value="ECO:0007669"/>
    <property type="project" value="InterPro"/>
</dbReference>
<feature type="transmembrane region" description="Helical" evidence="2">
    <location>
        <begin position="281"/>
        <end position="300"/>
    </location>
</feature>
<evidence type="ECO:0000313" key="5">
    <source>
        <dbReference type="EnsemblMetazoa" id="AMEM008862-PA"/>
    </source>
</evidence>
<feature type="transmembrane region" description="Helical" evidence="2">
    <location>
        <begin position="254"/>
        <end position="274"/>
    </location>
</feature>
<dbReference type="VEuPathDB" id="VectorBase:AMEM21_014634"/>
<feature type="signal peptide" evidence="3">
    <location>
        <begin position="1"/>
        <end position="26"/>
    </location>
</feature>
<feature type="transmembrane region" description="Helical" evidence="2">
    <location>
        <begin position="143"/>
        <end position="167"/>
    </location>
</feature>
<dbReference type="Pfam" id="PF01757">
    <property type="entry name" value="Acyl_transf_3"/>
    <property type="match status" value="1"/>
</dbReference>
<keyword evidence="2" id="KW-0472">Membrane</keyword>
<evidence type="ECO:0000256" key="1">
    <source>
        <dbReference type="SAM" id="MobiDB-lite"/>
    </source>
</evidence>
<sequence length="439" mass="51052">MSNRFGRWWCTVSIACVAAAVGAVSSESDLRALELSEYWRMPRVFKYDDYDICLNDNPTIPSVYCVVKAVIRPDNSSEVWSLIERISSKWKVMLNHAHLDRGVCVRDCEMRLQHLSGRLNGSELLVPKFNTSYRRYSDLSTMIVINGTQIVTTFFAISAMLLVLFFMQKVEETKKKVGIAEIFIISVARYVRLTPVYAFVMLFEATWVVRLADGPLWQKGFETGRSYCRKNWWVNLLYINNYYKVDEPCMLHTWYLAADFHLFVYGLVLCAVIARFPKVRNALLGTLLVLSYLATAAIIYLKEYDAIPIFAAEQIRYFFWYWDVYRDAYVPSHMYLVNYTFAIACAFYYMHLAKTRTNYHWGAIWAASMLLSYLVAWVLCLVLESPFMALQRQLFKRHSRSSDETDHSSSAGDNGIDNTYCEHPDEKSYKPNVIFSQRF</sequence>
<dbReference type="EnsemblMetazoa" id="AMEM008862-RA">
    <property type="protein sequence ID" value="AMEM008862-PA"/>
    <property type="gene ID" value="AMEM008862"/>
</dbReference>
<keyword evidence="2" id="KW-1133">Transmembrane helix</keyword>
<evidence type="ECO:0000256" key="2">
    <source>
        <dbReference type="SAM" id="Phobius"/>
    </source>
</evidence>
<evidence type="ECO:0000256" key="3">
    <source>
        <dbReference type="SAM" id="SignalP"/>
    </source>
</evidence>
<feature type="transmembrane region" description="Helical" evidence="2">
    <location>
        <begin position="363"/>
        <end position="390"/>
    </location>
</feature>
<evidence type="ECO:0000259" key="4">
    <source>
        <dbReference type="Pfam" id="PF01757"/>
    </source>
</evidence>
<organism evidence="5 6">
    <name type="scientific">Anopheles merus</name>
    <name type="common">Mosquito</name>
    <dbReference type="NCBI Taxonomy" id="30066"/>
    <lineage>
        <taxon>Eukaryota</taxon>
        <taxon>Metazoa</taxon>
        <taxon>Ecdysozoa</taxon>
        <taxon>Arthropoda</taxon>
        <taxon>Hexapoda</taxon>
        <taxon>Insecta</taxon>
        <taxon>Pterygota</taxon>
        <taxon>Neoptera</taxon>
        <taxon>Endopterygota</taxon>
        <taxon>Diptera</taxon>
        <taxon>Nematocera</taxon>
        <taxon>Culicoidea</taxon>
        <taxon>Culicidae</taxon>
        <taxon>Anophelinae</taxon>
        <taxon>Anopheles</taxon>
    </lineage>
</organism>
<keyword evidence="3" id="KW-0732">Signal</keyword>
<dbReference type="PANTHER" id="PTHR11161">
    <property type="entry name" value="O-ACYLTRANSFERASE"/>
    <property type="match status" value="1"/>
</dbReference>
<dbReference type="VEuPathDB" id="VectorBase:AMEM008862"/>
<accession>A0A182V4U1</accession>
<feature type="chain" id="PRO_5008139249" description="Acyltransferase 3 domain-containing protein" evidence="3">
    <location>
        <begin position="27"/>
        <end position="439"/>
    </location>
</feature>
<dbReference type="VEuPathDB" id="VectorBase:AMEM21_016065"/>
<protein>
    <recommendedName>
        <fullName evidence="4">Acyltransferase 3 domain-containing protein</fullName>
    </recommendedName>
</protein>
<keyword evidence="2" id="KW-0812">Transmembrane</keyword>
<evidence type="ECO:0000313" key="6">
    <source>
        <dbReference type="Proteomes" id="UP000075903"/>
    </source>
</evidence>
<feature type="transmembrane region" description="Helical" evidence="2">
    <location>
        <begin position="179"/>
        <end position="203"/>
    </location>
</feature>
<proteinExistence type="predicted"/>
<keyword evidence="6" id="KW-1185">Reference proteome</keyword>
<feature type="region of interest" description="Disordered" evidence="1">
    <location>
        <begin position="401"/>
        <end position="424"/>
    </location>
</feature>
<dbReference type="Proteomes" id="UP000075903">
    <property type="component" value="Unassembled WGS sequence"/>
</dbReference>
<dbReference type="PANTHER" id="PTHR11161:SF22">
    <property type="entry name" value="ACYLTRANSFERASE 3 DOMAIN-CONTAINING PROTEIN-RELATED"/>
    <property type="match status" value="1"/>
</dbReference>
<dbReference type="InterPro" id="IPR002656">
    <property type="entry name" value="Acyl_transf_3_dom"/>
</dbReference>
<reference evidence="5" key="1">
    <citation type="submission" date="2020-05" db="UniProtKB">
        <authorList>
            <consortium name="EnsemblMetazoa"/>
        </authorList>
    </citation>
    <scope>IDENTIFICATION</scope>
    <source>
        <strain evidence="5">MAF</strain>
    </source>
</reference>
<feature type="domain" description="Acyltransferase 3" evidence="4">
    <location>
        <begin position="140"/>
        <end position="384"/>
    </location>
</feature>